<gene>
    <name evidence="1" type="ORF">ABZ508_11320</name>
</gene>
<protein>
    <submittedName>
        <fullName evidence="1">Uncharacterized protein</fullName>
    </submittedName>
</protein>
<evidence type="ECO:0000313" key="1">
    <source>
        <dbReference type="EMBL" id="MEU0707948.1"/>
    </source>
</evidence>
<keyword evidence="2" id="KW-1185">Reference proteome</keyword>
<dbReference type="EMBL" id="JBEXZR010000007">
    <property type="protein sequence ID" value="MEU0707948.1"/>
    <property type="molecule type" value="Genomic_DNA"/>
</dbReference>
<evidence type="ECO:0000313" key="2">
    <source>
        <dbReference type="Proteomes" id="UP001550378"/>
    </source>
</evidence>
<reference evidence="1 2" key="1">
    <citation type="submission" date="2024-06" db="EMBL/GenBank/DDBJ databases">
        <title>The Natural Products Discovery Center: Release of the First 8490 Sequenced Strains for Exploring Actinobacteria Biosynthetic Diversity.</title>
        <authorList>
            <person name="Kalkreuter E."/>
            <person name="Kautsar S.A."/>
            <person name="Yang D."/>
            <person name="Bader C.D."/>
            <person name="Teijaro C.N."/>
            <person name="Fluegel L."/>
            <person name="Davis C.M."/>
            <person name="Simpson J.R."/>
            <person name="Lauterbach L."/>
            <person name="Steele A.D."/>
            <person name="Gui C."/>
            <person name="Meng S."/>
            <person name="Li G."/>
            <person name="Viehrig K."/>
            <person name="Ye F."/>
            <person name="Su P."/>
            <person name="Kiefer A.F."/>
            <person name="Nichols A."/>
            <person name="Cepeda A.J."/>
            <person name="Yan W."/>
            <person name="Fan B."/>
            <person name="Jiang Y."/>
            <person name="Adhikari A."/>
            <person name="Zheng C.-J."/>
            <person name="Schuster L."/>
            <person name="Cowan T.M."/>
            <person name="Smanski M.J."/>
            <person name="Chevrette M.G."/>
            <person name="De Carvalho L.P.S."/>
            <person name="Shen B."/>
        </authorList>
    </citation>
    <scope>NUCLEOTIDE SEQUENCE [LARGE SCALE GENOMIC DNA]</scope>
    <source>
        <strain evidence="1 2">NPDC006337</strain>
    </source>
</reference>
<sequence length="108" mass="11502">MSTALTNARPDVESASAVALANDHRIALLTARTALEPALAQRYTEDPRSLLAEFGLVAVEPAYAAWGTEDDTHLLIEDLDRTGSGGEGFSIVFTKSDVPFPSVGTARR</sequence>
<dbReference type="RefSeq" id="WP_359658549.1">
    <property type="nucleotide sequence ID" value="NZ_JBEXZO010000031.1"/>
</dbReference>
<dbReference type="Proteomes" id="UP001550378">
    <property type="component" value="Unassembled WGS sequence"/>
</dbReference>
<accession>A0ABV2W345</accession>
<organism evidence="1 2">
    <name type="scientific">Streptomyces lavendulocolor</name>
    <dbReference type="NCBI Taxonomy" id="67316"/>
    <lineage>
        <taxon>Bacteria</taxon>
        <taxon>Bacillati</taxon>
        <taxon>Actinomycetota</taxon>
        <taxon>Actinomycetes</taxon>
        <taxon>Kitasatosporales</taxon>
        <taxon>Streptomycetaceae</taxon>
        <taxon>Streptomyces</taxon>
    </lineage>
</organism>
<comment type="caution">
    <text evidence="1">The sequence shown here is derived from an EMBL/GenBank/DDBJ whole genome shotgun (WGS) entry which is preliminary data.</text>
</comment>
<proteinExistence type="predicted"/>
<name>A0ABV2W345_9ACTN</name>